<dbReference type="SUPFAM" id="SSF50965">
    <property type="entry name" value="Galactose oxidase, central domain"/>
    <property type="match status" value="1"/>
</dbReference>
<evidence type="ECO:0000256" key="2">
    <source>
        <dbReference type="ARBA" id="ARBA00022737"/>
    </source>
</evidence>
<sequence>MHFLYNLFKFIFYIIFLINSISCYVPSERAYHNSVIIKDRLLIIGGRKNSTQSPELFYLDLSNSFDNTNLPWNLIREGDLPINTYSSTAIVSLDNSTIFLIGGYIKNKSTLDYDFSHQVYTYDYLNSKWNTPSITGDSIPTRQQMTGVIDNKGTIYIFGGFNITNFTTLAGKVYNEMNTLGTFSMSWKTLTVTSNLPPLSSDYSANILPNGIIVYIGGQANDTLVKMKNIKLFNTKKDEWLYMDAIGDDVDPRWLFASVLTPDGRIIIFGGCTLNLSSVNPKLAVLDTNKSPYEWSIPSSFQVNSPSIYGHTANLYNNHMIITFGYDMDVQMYNFRVYLYDITNNTWVTRFDPSLPSTQKSSKSLQIGLGIGISLVVLICIAIFIFCKKMKMKSQILEIADSN</sequence>
<name>A0A397I7G0_9GLOM</name>
<proteinExistence type="predicted"/>
<feature type="chain" id="PRO_5017206065" description="Galactose oxidase" evidence="4">
    <location>
        <begin position="24"/>
        <end position="403"/>
    </location>
</feature>
<dbReference type="OrthoDB" id="432528at2759"/>
<dbReference type="Gene3D" id="2.120.10.80">
    <property type="entry name" value="Kelch-type beta propeller"/>
    <property type="match status" value="2"/>
</dbReference>
<keyword evidence="3" id="KW-0472">Membrane</keyword>
<dbReference type="InterPro" id="IPR011043">
    <property type="entry name" value="Gal_Oxase/kelch_b-propeller"/>
</dbReference>
<dbReference type="Proteomes" id="UP000266861">
    <property type="component" value="Unassembled WGS sequence"/>
</dbReference>
<feature type="transmembrane region" description="Helical" evidence="3">
    <location>
        <begin position="367"/>
        <end position="387"/>
    </location>
</feature>
<dbReference type="InterPro" id="IPR015915">
    <property type="entry name" value="Kelch-typ_b-propeller"/>
</dbReference>
<evidence type="ECO:0000256" key="3">
    <source>
        <dbReference type="SAM" id="Phobius"/>
    </source>
</evidence>
<evidence type="ECO:0008006" key="7">
    <source>
        <dbReference type="Google" id="ProtNLM"/>
    </source>
</evidence>
<comment type="caution">
    <text evidence="5">The sequence shown here is derived from an EMBL/GenBank/DDBJ whole genome shotgun (WGS) entry which is preliminary data.</text>
</comment>
<reference evidence="5 6" key="1">
    <citation type="submission" date="2018-08" db="EMBL/GenBank/DDBJ databases">
        <title>Genome and evolution of the arbuscular mycorrhizal fungus Diversispora epigaea (formerly Glomus versiforme) and its bacterial endosymbionts.</title>
        <authorList>
            <person name="Sun X."/>
            <person name="Fei Z."/>
            <person name="Harrison M."/>
        </authorList>
    </citation>
    <scope>NUCLEOTIDE SEQUENCE [LARGE SCALE GENOMIC DNA]</scope>
    <source>
        <strain evidence="5 6">IT104</strain>
    </source>
</reference>
<evidence type="ECO:0000256" key="1">
    <source>
        <dbReference type="ARBA" id="ARBA00022441"/>
    </source>
</evidence>
<keyword evidence="3" id="KW-0812">Transmembrane</keyword>
<dbReference type="PANTHER" id="PTHR46093:SF18">
    <property type="entry name" value="FIBRONECTIN TYPE-III DOMAIN-CONTAINING PROTEIN"/>
    <property type="match status" value="1"/>
</dbReference>
<keyword evidence="2" id="KW-0677">Repeat</keyword>
<keyword evidence="3" id="KW-1133">Transmembrane helix</keyword>
<dbReference type="SUPFAM" id="SSF117281">
    <property type="entry name" value="Kelch motif"/>
    <property type="match status" value="1"/>
</dbReference>
<keyword evidence="1" id="KW-0880">Kelch repeat</keyword>
<evidence type="ECO:0000256" key="4">
    <source>
        <dbReference type="SAM" id="SignalP"/>
    </source>
</evidence>
<feature type="signal peptide" evidence="4">
    <location>
        <begin position="1"/>
        <end position="23"/>
    </location>
</feature>
<dbReference type="PANTHER" id="PTHR46093">
    <property type="entry name" value="ACYL-COA-BINDING DOMAIN-CONTAINING PROTEIN 5"/>
    <property type="match status" value="1"/>
</dbReference>
<dbReference type="AlphaFoldDB" id="A0A397I7G0"/>
<keyword evidence="4" id="KW-0732">Signal</keyword>
<evidence type="ECO:0000313" key="5">
    <source>
        <dbReference type="EMBL" id="RHZ71072.1"/>
    </source>
</evidence>
<accession>A0A397I7G0</accession>
<evidence type="ECO:0000313" key="6">
    <source>
        <dbReference type="Proteomes" id="UP000266861"/>
    </source>
</evidence>
<dbReference type="Pfam" id="PF24681">
    <property type="entry name" value="Kelch_KLHDC2_KLHL20_DRC7"/>
    <property type="match status" value="1"/>
</dbReference>
<protein>
    <recommendedName>
        <fullName evidence="7">Galactose oxidase</fullName>
    </recommendedName>
</protein>
<gene>
    <name evidence="5" type="ORF">Glove_262g66</name>
</gene>
<keyword evidence="6" id="KW-1185">Reference proteome</keyword>
<dbReference type="EMBL" id="PQFF01000240">
    <property type="protein sequence ID" value="RHZ71072.1"/>
    <property type="molecule type" value="Genomic_DNA"/>
</dbReference>
<organism evidence="5 6">
    <name type="scientific">Diversispora epigaea</name>
    <dbReference type="NCBI Taxonomy" id="1348612"/>
    <lineage>
        <taxon>Eukaryota</taxon>
        <taxon>Fungi</taxon>
        <taxon>Fungi incertae sedis</taxon>
        <taxon>Mucoromycota</taxon>
        <taxon>Glomeromycotina</taxon>
        <taxon>Glomeromycetes</taxon>
        <taxon>Diversisporales</taxon>
        <taxon>Diversisporaceae</taxon>
        <taxon>Diversispora</taxon>
    </lineage>
</organism>